<evidence type="ECO:0000256" key="1">
    <source>
        <dbReference type="ARBA" id="ARBA00023157"/>
    </source>
</evidence>
<dbReference type="OrthoDB" id="9794155at2"/>
<comment type="similarity">
    <text evidence="3">Belongs to the ArsC family.</text>
</comment>
<keyword evidence="5" id="KW-1185">Reference proteome</keyword>
<dbReference type="InterPro" id="IPR036249">
    <property type="entry name" value="Thioredoxin-like_sf"/>
</dbReference>
<dbReference type="SUPFAM" id="SSF52833">
    <property type="entry name" value="Thioredoxin-like"/>
    <property type="match status" value="1"/>
</dbReference>
<gene>
    <name evidence="4" type="ORF">PL11_003590</name>
</gene>
<keyword evidence="2" id="KW-0676">Redox-active center</keyword>
<dbReference type="InterPro" id="IPR006504">
    <property type="entry name" value="Tscrpt_reg_Spx/MgsR"/>
</dbReference>
<dbReference type="Proteomes" id="UP000030361">
    <property type="component" value="Chromosome"/>
</dbReference>
<dbReference type="eggNOG" id="COG1393">
    <property type="taxonomic scope" value="Bacteria"/>
</dbReference>
<accession>A0A1S6QHI3</accession>
<dbReference type="RefSeq" id="WP_035166425.1">
    <property type="nucleotide sequence ID" value="NZ_CP018906.1"/>
</dbReference>
<evidence type="ECO:0000313" key="5">
    <source>
        <dbReference type="Proteomes" id="UP000030361"/>
    </source>
</evidence>
<protein>
    <recommendedName>
        <fullName evidence="6">Transcriptional regulator Spx</fullName>
    </recommendedName>
</protein>
<dbReference type="Pfam" id="PF03960">
    <property type="entry name" value="ArsC"/>
    <property type="match status" value="1"/>
</dbReference>
<dbReference type="KEGG" id="lcu:PL11_003590"/>
<dbReference type="NCBIfam" id="NF002459">
    <property type="entry name" value="PRK01655.1"/>
    <property type="match status" value="1"/>
</dbReference>
<reference evidence="4 5" key="1">
    <citation type="journal article" date="2015" name="Genome Announc.">
        <title>Genome Sequence of Lactobacillus curieae CCTCC M 2011381T, a Novel Producer of Gamma-aminobutyric Acid.</title>
        <authorList>
            <person name="Wang Y."/>
            <person name="Wang Y."/>
            <person name="Lang C."/>
            <person name="Wei D."/>
            <person name="Xu P."/>
            <person name="Xie J."/>
        </authorList>
    </citation>
    <scope>NUCLEOTIDE SEQUENCE [LARGE SCALE GENOMIC DNA]</scope>
    <source>
        <strain evidence="4 5">CCTCC M 2011381</strain>
    </source>
</reference>
<dbReference type="InterPro" id="IPR006660">
    <property type="entry name" value="Arsenate_reductase-like"/>
</dbReference>
<dbReference type="CDD" id="cd03032">
    <property type="entry name" value="ArsC_Spx"/>
    <property type="match status" value="1"/>
</dbReference>
<sequence>MINLYVSSSSASSRKAKEWLEANGIEFKERNIGRKPLTRDEIKQLLSLTENGSEDIVSTRARMYGKIKSKIDNLTLSQLIDVLVKNQELIKRPIIFNDRIMQIGFSEEDIRAFLPRSVRKQNLELMTKKALTV</sequence>
<evidence type="ECO:0000313" key="4">
    <source>
        <dbReference type="EMBL" id="AQW21068.1"/>
    </source>
</evidence>
<dbReference type="PANTHER" id="PTHR30041:SF7">
    <property type="entry name" value="GLOBAL TRANSCRIPTIONAL REGULATOR SPX"/>
    <property type="match status" value="1"/>
</dbReference>
<dbReference type="EMBL" id="CP018906">
    <property type="protein sequence ID" value="AQW21068.1"/>
    <property type="molecule type" value="Genomic_DNA"/>
</dbReference>
<evidence type="ECO:0008006" key="6">
    <source>
        <dbReference type="Google" id="ProtNLM"/>
    </source>
</evidence>
<dbReference type="PANTHER" id="PTHR30041">
    <property type="entry name" value="ARSENATE REDUCTASE"/>
    <property type="match status" value="1"/>
</dbReference>
<evidence type="ECO:0000256" key="2">
    <source>
        <dbReference type="ARBA" id="ARBA00023284"/>
    </source>
</evidence>
<keyword evidence="1" id="KW-1015">Disulfide bond</keyword>
<evidence type="ECO:0000256" key="3">
    <source>
        <dbReference type="PROSITE-ProRule" id="PRU01282"/>
    </source>
</evidence>
<dbReference type="Gene3D" id="3.40.30.10">
    <property type="entry name" value="Glutaredoxin"/>
    <property type="match status" value="1"/>
</dbReference>
<name>A0A1S6QHI3_9LACO</name>
<proteinExistence type="inferred from homology"/>
<dbReference type="AlphaFoldDB" id="A0A1S6QHI3"/>
<dbReference type="PROSITE" id="PS51353">
    <property type="entry name" value="ARSC"/>
    <property type="match status" value="1"/>
</dbReference>
<dbReference type="NCBIfam" id="TIGR01617">
    <property type="entry name" value="arsC_related"/>
    <property type="match status" value="1"/>
</dbReference>
<organism evidence="4 5">
    <name type="scientific">Lentilactobacillus curieae</name>
    <dbReference type="NCBI Taxonomy" id="1138822"/>
    <lineage>
        <taxon>Bacteria</taxon>
        <taxon>Bacillati</taxon>
        <taxon>Bacillota</taxon>
        <taxon>Bacilli</taxon>
        <taxon>Lactobacillales</taxon>
        <taxon>Lactobacillaceae</taxon>
        <taxon>Lentilactobacillus</taxon>
    </lineage>
</organism>